<feature type="compositionally biased region" description="Basic and acidic residues" evidence="1">
    <location>
        <begin position="48"/>
        <end position="61"/>
    </location>
</feature>
<feature type="compositionally biased region" description="Basic residues" evidence="1">
    <location>
        <begin position="1"/>
        <end position="10"/>
    </location>
</feature>
<comment type="caution">
    <text evidence="3">The sequence shown here is derived from an EMBL/GenBank/DDBJ whole genome shotgun (WGS) entry which is preliminary data.</text>
</comment>
<evidence type="ECO:0000256" key="1">
    <source>
        <dbReference type="SAM" id="MobiDB-lite"/>
    </source>
</evidence>
<name>A0ABD5UQ54_9EURY</name>
<dbReference type="InterPro" id="IPR041698">
    <property type="entry name" value="Methyltransf_25"/>
</dbReference>
<protein>
    <submittedName>
        <fullName evidence="3">Class I SAM-dependent methyltransferase</fullName>
        <ecNumber evidence="3">2.1.1.222</ecNumber>
        <ecNumber evidence="3">2.1.1.64</ecNumber>
    </submittedName>
</protein>
<sequence length="256" mass="28290">MKDTHRKWERRFRNEEYPTDPEPSPWLFDCIEAAPGRGTEAGAAPEAEAEREADTDHHVEGPDADVPGSHVPNADTTGRDGPPRALDVATGTGRNAIPLAEAGFSVEAVDQSRAGLRTARSRARERGVAERIDWIQADVSTMPIPTSRYGLVAISFFRTIDRLPDLKRSLVPGGVLFVEHHLRSADDVELGSSDERFRLASNELLRSCLDLTVLHYEERTEVREDGRKSAIAEIVARKSSGNAQSYPRFDHGGARR</sequence>
<dbReference type="EC" id="2.1.1.64" evidence="3"/>
<dbReference type="AlphaFoldDB" id="A0ABD5UQ54"/>
<gene>
    <name evidence="3" type="ORF">ACFQE9_02965</name>
</gene>
<dbReference type="InterPro" id="IPR029063">
    <property type="entry name" value="SAM-dependent_MTases_sf"/>
</dbReference>
<feature type="domain" description="Methyltransferase" evidence="2">
    <location>
        <begin position="86"/>
        <end position="174"/>
    </location>
</feature>
<dbReference type="RefSeq" id="WP_379740069.1">
    <property type="nucleotide sequence ID" value="NZ_JBHSVN010000001.1"/>
</dbReference>
<keyword evidence="3" id="KW-0489">Methyltransferase</keyword>
<evidence type="ECO:0000313" key="3">
    <source>
        <dbReference type="EMBL" id="MFC6891580.1"/>
    </source>
</evidence>
<dbReference type="GO" id="GO:0102208">
    <property type="term" value="F:2-polyprenyl-6-hydroxyphenol methylase activity"/>
    <property type="evidence" value="ECO:0007669"/>
    <property type="project" value="UniProtKB-EC"/>
</dbReference>
<evidence type="ECO:0000313" key="4">
    <source>
        <dbReference type="Proteomes" id="UP001596296"/>
    </source>
</evidence>
<keyword evidence="3" id="KW-0808">Transferase</keyword>
<dbReference type="Proteomes" id="UP001596296">
    <property type="component" value="Unassembled WGS sequence"/>
</dbReference>
<dbReference type="GO" id="GO:0032259">
    <property type="term" value="P:methylation"/>
    <property type="evidence" value="ECO:0007669"/>
    <property type="project" value="UniProtKB-KW"/>
</dbReference>
<dbReference type="Gene3D" id="3.40.50.150">
    <property type="entry name" value="Vaccinia Virus protein VP39"/>
    <property type="match status" value="1"/>
</dbReference>
<proteinExistence type="predicted"/>
<evidence type="ECO:0000259" key="2">
    <source>
        <dbReference type="Pfam" id="PF13649"/>
    </source>
</evidence>
<keyword evidence="4" id="KW-1185">Reference proteome</keyword>
<dbReference type="EMBL" id="JBHSXL010000003">
    <property type="protein sequence ID" value="MFC6891580.1"/>
    <property type="molecule type" value="Genomic_DNA"/>
</dbReference>
<reference evidence="3 4" key="1">
    <citation type="journal article" date="2019" name="Int. J. Syst. Evol. Microbiol.">
        <title>The Global Catalogue of Microorganisms (GCM) 10K type strain sequencing project: providing services to taxonomists for standard genome sequencing and annotation.</title>
        <authorList>
            <consortium name="The Broad Institute Genomics Platform"/>
            <consortium name="The Broad Institute Genome Sequencing Center for Infectious Disease"/>
            <person name="Wu L."/>
            <person name="Ma J."/>
        </authorList>
    </citation>
    <scope>NUCLEOTIDE SEQUENCE [LARGE SCALE GENOMIC DNA]</scope>
    <source>
        <strain evidence="3 4">SKJ47</strain>
    </source>
</reference>
<feature type="region of interest" description="Disordered" evidence="1">
    <location>
        <begin position="1"/>
        <end position="87"/>
    </location>
</feature>
<dbReference type="Pfam" id="PF13649">
    <property type="entry name" value="Methyltransf_25"/>
    <property type="match status" value="1"/>
</dbReference>
<feature type="compositionally biased region" description="Low complexity" evidence="1">
    <location>
        <begin position="32"/>
        <end position="46"/>
    </location>
</feature>
<accession>A0ABD5UQ54</accession>
<dbReference type="SUPFAM" id="SSF53335">
    <property type="entry name" value="S-adenosyl-L-methionine-dependent methyltransferases"/>
    <property type="match status" value="1"/>
</dbReference>
<organism evidence="3 4">
    <name type="scientific">Halopenitus salinus</name>
    <dbReference type="NCBI Taxonomy" id="1198295"/>
    <lineage>
        <taxon>Archaea</taxon>
        <taxon>Methanobacteriati</taxon>
        <taxon>Methanobacteriota</taxon>
        <taxon>Stenosarchaea group</taxon>
        <taxon>Halobacteria</taxon>
        <taxon>Halobacteriales</taxon>
        <taxon>Haloferacaceae</taxon>
        <taxon>Halopenitus</taxon>
    </lineage>
</organism>
<dbReference type="GO" id="GO:0061542">
    <property type="term" value="F:3-demethylubiquinol 3-O-methyltransferase activity"/>
    <property type="evidence" value="ECO:0007669"/>
    <property type="project" value="UniProtKB-EC"/>
</dbReference>
<dbReference type="CDD" id="cd02440">
    <property type="entry name" value="AdoMet_MTases"/>
    <property type="match status" value="1"/>
</dbReference>
<dbReference type="EC" id="2.1.1.222" evidence="3"/>